<keyword evidence="2 8" id="KW-0812">Transmembrane</keyword>
<dbReference type="GO" id="GO:0009190">
    <property type="term" value="P:cyclic nucleotide biosynthetic process"/>
    <property type="evidence" value="ECO:0007669"/>
    <property type="project" value="InterPro"/>
</dbReference>
<evidence type="ECO:0000256" key="6">
    <source>
        <dbReference type="ARBA" id="ARBA00023239"/>
    </source>
</evidence>
<keyword evidence="5 8" id="KW-0472">Membrane</keyword>
<dbReference type="PANTHER" id="PTHR11920:SF335">
    <property type="entry name" value="GUANYLATE CYCLASE"/>
    <property type="match status" value="1"/>
</dbReference>
<evidence type="ECO:0000256" key="2">
    <source>
        <dbReference type="ARBA" id="ARBA00022692"/>
    </source>
</evidence>
<evidence type="ECO:0000256" key="8">
    <source>
        <dbReference type="SAM" id="Phobius"/>
    </source>
</evidence>
<feature type="transmembrane region" description="Helical" evidence="8">
    <location>
        <begin position="89"/>
        <end position="109"/>
    </location>
</feature>
<dbReference type="GeneID" id="8863489"/>
<dbReference type="Gene3D" id="6.10.250.780">
    <property type="match status" value="1"/>
</dbReference>
<dbReference type="SMART" id="SM00044">
    <property type="entry name" value="CYCc"/>
    <property type="match status" value="1"/>
</dbReference>
<dbReference type="InterPro" id="IPR035965">
    <property type="entry name" value="PAS-like_dom_sf"/>
</dbReference>
<keyword evidence="3" id="KW-0547">Nucleotide-binding</keyword>
<keyword evidence="6" id="KW-0456">Lyase</keyword>
<feature type="transmembrane region" description="Helical" evidence="8">
    <location>
        <begin position="182"/>
        <end position="202"/>
    </location>
</feature>
<keyword evidence="12" id="KW-1185">Reference proteome</keyword>
<evidence type="ECO:0000256" key="1">
    <source>
        <dbReference type="ARBA" id="ARBA00004370"/>
    </source>
</evidence>
<dbReference type="NCBIfam" id="TIGR00229">
    <property type="entry name" value="sensory_box"/>
    <property type="match status" value="1"/>
</dbReference>
<feature type="transmembrane region" description="Helical" evidence="8">
    <location>
        <begin position="965"/>
        <end position="985"/>
    </location>
</feature>
<dbReference type="InterPro" id="IPR057352">
    <property type="entry name" value="TPR_TmcB/C"/>
</dbReference>
<dbReference type="InParanoid" id="D2VY33"/>
<feature type="transmembrane region" description="Helical" evidence="8">
    <location>
        <begin position="374"/>
        <end position="396"/>
    </location>
</feature>
<dbReference type="CDD" id="cd07302">
    <property type="entry name" value="CHD"/>
    <property type="match status" value="1"/>
</dbReference>
<evidence type="ECO:0000256" key="3">
    <source>
        <dbReference type="ARBA" id="ARBA00022741"/>
    </source>
</evidence>
<proteinExistence type="predicted"/>
<dbReference type="InterPro" id="IPR029787">
    <property type="entry name" value="Nucleotide_cyclase"/>
</dbReference>
<feature type="domain" description="PAS" evidence="9">
    <location>
        <begin position="1322"/>
        <end position="1393"/>
    </location>
</feature>
<feature type="transmembrane region" description="Helical" evidence="8">
    <location>
        <begin position="1244"/>
        <end position="1267"/>
    </location>
</feature>
<dbReference type="VEuPathDB" id="AmoebaDB:NAEGRDRAFT_81665"/>
<dbReference type="GO" id="GO:0035556">
    <property type="term" value="P:intracellular signal transduction"/>
    <property type="evidence" value="ECO:0007669"/>
    <property type="project" value="InterPro"/>
</dbReference>
<evidence type="ECO:0000259" key="9">
    <source>
        <dbReference type="PROSITE" id="PS50112"/>
    </source>
</evidence>
<feature type="transmembrane region" description="Helical" evidence="8">
    <location>
        <begin position="276"/>
        <end position="296"/>
    </location>
</feature>
<evidence type="ECO:0000256" key="4">
    <source>
        <dbReference type="ARBA" id="ARBA00022989"/>
    </source>
</evidence>
<dbReference type="GO" id="GO:0016829">
    <property type="term" value="F:lyase activity"/>
    <property type="evidence" value="ECO:0007669"/>
    <property type="project" value="UniProtKB-KW"/>
</dbReference>
<dbReference type="Pfam" id="PF00211">
    <property type="entry name" value="Guanylate_cyc"/>
    <property type="match status" value="1"/>
</dbReference>
<dbReference type="Proteomes" id="UP000006671">
    <property type="component" value="Unassembled WGS sequence"/>
</dbReference>
<evidence type="ECO:0000256" key="5">
    <source>
        <dbReference type="ARBA" id="ARBA00023136"/>
    </source>
</evidence>
<dbReference type="GO" id="GO:0000166">
    <property type="term" value="F:nucleotide binding"/>
    <property type="evidence" value="ECO:0007669"/>
    <property type="project" value="UniProtKB-KW"/>
</dbReference>
<dbReference type="InterPro" id="IPR050401">
    <property type="entry name" value="Cyclic_nucleotide_synthase"/>
</dbReference>
<dbReference type="PROSITE" id="PS50112">
    <property type="entry name" value="PAS"/>
    <property type="match status" value="1"/>
</dbReference>
<feature type="transmembrane region" description="Helical" evidence="8">
    <location>
        <begin position="302"/>
        <end position="320"/>
    </location>
</feature>
<dbReference type="GO" id="GO:0016020">
    <property type="term" value="C:membrane"/>
    <property type="evidence" value="ECO:0007669"/>
    <property type="project" value="UniProtKB-SubCell"/>
</dbReference>
<dbReference type="CDD" id="cd00130">
    <property type="entry name" value="PAS"/>
    <property type="match status" value="1"/>
</dbReference>
<dbReference type="PANTHER" id="PTHR11920">
    <property type="entry name" value="GUANYLYL CYCLASE"/>
    <property type="match status" value="1"/>
</dbReference>
<dbReference type="SUPFAM" id="SSF55073">
    <property type="entry name" value="Nucleotide cyclase"/>
    <property type="match status" value="1"/>
</dbReference>
<evidence type="ECO:0000313" key="11">
    <source>
        <dbReference type="EMBL" id="EFC38254.1"/>
    </source>
</evidence>
<reference evidence="11 12" key="1">
    <citation type="journal article" date="2010" name="Cell">
        <title>The genome of Naegleria gruberi illuminates early eukaryotic versatility.</title>
        <authorList>
            <person name="Fritz-Laylin L.K."/>
            <person name="Prochnik S.E."/>
            <person name="Ginger M.L."/>
            <person name="Dacks J.B."/>
            <person name="Carpenter M.L."/>
            <person name="Field M.C."/>
            <person name="Kuo A."/>
            <person name="Paredez A."/>
            <person name="Chapman J."/>
            <person name="Pham J."/>
            <person name="Shu S."/>
            <person name="Neupane R."/>
            <person name="Cipriano M."/>
            <person name="Mancuso J."/>
            <person name="Tu H."/>
            <person name="Salamov A."/>
            <person name="Lindquist E."/>
            <person name="Shapiro H."/>
            <person name="Lucas S."/>
            <person name="Grigoriev I.V."/>
            <person name="Cande W.Z."/>
            <person name="Fulton C."/>
            <person name="Rokhsar D.S."/>
            <person name="Dawson S.C."/>
        </authorList>
    </citation>
    <scope>NUCLEOTIDE SEQUENCE [LARGE SCALE GENOMIC DNA]</scope>
    <source>
        <strain evidence="11 12">NEG-M</strain>
    </source>
</reference>
<feature type="transmembrane region" description="Helical" evidence="8">
    <location>
        <begin position="332"/>
        <end position="354"/>
    </location>
</feature>
<sequence>MTSLNVNVFDDRGSNSSQSNSRVLLSPPQGANNYLLIPTSNYAGSSVCSSDRHSKTDISGSEVNAVTKLKNSTLEFVLFIQDNQVKEGIYGYVITLLIHLYMFWIGIFLPNLGPEMMYGDWGTWIFSVLNYAITLSFERIPYKGGIVLAFIGVGIVLVFVILLIWTIFAYKTTSQHLKNSRRAIAIFSKVFPFISVPLLYLMTFSLDCNYTVSSSNLNRFEFYSHEVIQCHDTSNIIFVVVMILAILLLIILNVFSMLIVPNCHPQNIAPFVTDNPVFMSLLVAFNLWQLFLHFIIPTQYSFMRAIVHSVGSIILIIIFAKLIPFIRRIENSIVFGCLLARLASSIGAIVTSIVNNPSLSKILPSVDNTLGVGLAGLTIGLIIIGFVLGFSLMELYTRFIVRSIRNFVLECIQSDNDETNLDSKETEKYIEKEAQIIYQQLVESRKLRHLRIFFKFSMKFKEKYPTEKSETPTQHNLLDIYICIALIKGFSSNNQLDNEIILLSSMIIANYLPNEVNSTTFAQGLLKKAFKRRPSTYYNLLISLAQKQVEATVYQTNPESRNNVEMAKLIGHLERRQDELRALHRAFWKEIMQENINHEKCESIIVRIGILSHECETKFKNLMHIYKNDKTVLRCVAKYVESFKFNKEAAQELYSEATTIEEEDSKRMNASSKRRIKKNQKNRVHPQQISHAFETLSYGDANHHEVESTVVGDLNNDFGGVENNPELKKELLFRNALAISHKNHSHLTMFFIFIVLSLLILVSTLVMSLMFSNYVTESVLVVDTACTPIASAIRIVSGTRSYQSSLLLYSSNSSAWPSLLAEYGYSSLSEFKKAHKKELRDNIDYLILLKELAQTAKFTTDMYSEFHEYYYSFNQPKANTNGLEKIYNSTTAINITIADITNLAITYSEQIYKFEDEDYLHTFSSYPFMILFNNRNIMTAAYSSFCYKFVEESKSYTKTISNTFIIYYSCSIVVYFTYTAIYLCFARLDLSFLKKLIVLLEKNVSKHEAGKMYHNLGKLVQDDSSVRPAKNSALYPRNVVVGLGIVTAICVALCAGLFLAQTLSNSQYSFESYVTMRDAFNALENSQYIAEAITEEFINLKIADKTFINGLVSSNTERSESIQASIKKLRFYWNMCMYGSNYYPDETLVIGLFEKTDLMIKGEANCTFEKMISHNCSIGVDKLITTYTTKATQLTEDIDLKSTTFESLFDDYLVVSFFSTYVSNSLLSFSDVFAMAASVPSDKLVIPFAILGFLTLFIFSIGIYMSMGKYFNSVQQLRLLFNYLPLDLMDSNENIKNYIVHHHLPDSFSNIFRRKKGSSSEGDSKVRSILNASVDGAVMCSGEKVDIEIFNPAAQKIFGYNQTETIGRSLYQLFEKNEQSKIKNLIDEMLVNAARGDSKGDSIELECIRKNQTSFPSRVNIFATLHNSQSVVTCFIKDITTEKKHNSLLTEEKKHSEELLLNILPSAVASKLKSGETYIAEKFNDVSCFFSDMVGFTKLSTGIQASELVQMLNEIVIGFDDLTDKYNLEKIKTIGDSYFCVGGLHGLNAQSDHPERILRFSIDTFDVLQRFNSKSGKQPSEQINIRVGINTGSVIAGVIGRKKFAYVCF</sequence>
<dbReference type="PROSITE" id="PS50125">
    <property type="entry name" value="GUANYLATE_CYCLASE_2"/>
    <property type="match status" value="1"/>
</dbReference>
<dbReference type="Pfam" id="PF25474">
    <property type="entry name" value="TPR_TmcB"/>
    <property type="match status" value="1"/>
</dbReference>
<dbReference type="EMBL" id="GG738909">
    <property type="protein sequence ID" value="EFC38254.1"/>
    <property type="molecule type" value="Genomic_DNA"/>
</dbReference>
<dbReference type="SMART" id="SM00091">
    <property type="entry name" value="PAS"/>
    <property type="match status" value="1"/>
</dbReference>
<organism evidence="12">
    <name type="scientific">Naegleria gruberi</name>
    <name type="common">Amoeba</name>
    <dbReference type="NCBI Taxonomy" id="5762"/>
    <lineage>
        <taxon>Eukaryota</taxon>
        <taxon>Discoba</taxon>
        <taxon>Heterolobosea</taxon>
        <taxon>Tetramitia</taxon>
        <taxon>Eutetramitia</taxon>
        <taxon>Vahlkampfiidae</taxon>
        <taxon>Naegleria</taxon>
    </lineage>
</organism>
<dbReference type="Pfam" id="PF13426">
    <property type="entry name" value="PAS_9"/>
    <property type="match status" value="1"/>
</dbReference>
<feature type="transmembrane region" description="Helical" evidence="8">
    <location>
        <begin position="750"/>
        <end position="771"/>
    </location>
</feature>
<name>D2VY33_NAEGR</name>
<dbReference type="KEGG" id="ngr:NAEGRDRAFT_81665"/>
<dbReference type="Gene3D" id="3.30.70.1230">
    <property type="entry name" value="Nucleotide cyclase"/>
    <property type="match status" value="1"/>
</dbReference>
<protein>
    <submittedName>
        <fullName evidence="11">Predicted protein</fullName>
    </submittedName>
</protein>
<accession>D2VY33</accession>
<dbReference type="SUPFAM" id="SSF55785">
    <property type="entry name" value="PYP-like sensor domain (PAS domain)"/>
    <property type="match status" value="1"/>
</dbReference>
<dbReference type="eggNOG" id="KOG1023">
    <property type="taxonomic scope" value="Eukaryota"/>
</dbReference>
<feature type="domain" description="Guanylate cyclase" evidence="10">
    <location>
        <begin position="1487"/>
        <end position="1609"/>
    </location>
</feature>
<dbReference type="InterPro" id="IPR000014">
    <property type="entry name" value="PAS"/>
</dbReference>
<feature type="region of interest" description="Disordered" evidence="7">
    <location>
        <begin position="1"/>
        <end position="23"/>
    </location>
</feature>
<gene>
    <name evidence="11" type="ORF">NAEGRDRAFT_81665</name>
</gene>
<feature type="compositionally biased region" description="Polar residues" evidence="7">
    <location>
        <begin position="14"/>
        <end position="23"/>
    </location>
</feature>
<feature type="transmembrane region" description="Helical" evidence="8">
    <location>
        <begin position="1039"/>
        <end position="1060"/>
    </location>
</feature>
<dbReference type="Gene3D" id="3.30.450.20">
    <property type="entry name" value="PAS domain"/>
    <property type="match status" value="1"/>
</dbReference>
<dbReference type="OMA" id="MFRIYEP"/>
<feature type="transmembrane region" description="Helical" evidence="8">
    <location>
        <begin position="146"/>
        <end position="170"/>
    </location>
</feature>
<evidence type="ECO:0000259" key="10">
    <source>
        <dbReference type="PROSITE" id="PS50125"/>
    </source>
</evidence>
<dbReference type="OrthoDB" id="10256314at2759"/>
<comment type="subcellular location">
    <subcellularLocation>
        <location evidence="1">Membrane</location>
    </subcellularLocation>
</comment>
<feature type="transmembrane region" description="Helical" evidence="8">
    <location>
        <begin position="236"/>
        <end position="255"/>
    </location>
</feature>
<dbReference type="RefSeq" id="XP_002670998.1">
    <property type="nucleotide sequence ID" value="XM_002670952.1"/>
</dbReference>
<evidence type="ECO:0000256" key="7">
    <source>
        <dbReference type="SAM" id="MobiDB-lite"/>
    </source>
</evidence>
<evidence type="ECO:0000313" key="12">
    <source>
        <dbReference type="Proteomes" id="UP000006671"/>
    </source>
</evidence>
<dbReference type="InterPro" id="IPR001054">
    <property type="entry name" value="A/G_cyclase"/>
</dbReference>
<keyword evidence="4 8" id="KW-1133">Transmembrane helix</keyword>